<reference evidence="2" key="1">
    <citation type="journal article" date="2023" name="G3 (Bethesda)">
        <title>A reference genome for the long-term kleptoplast-retaining sea slug Elysia crispata morphotype clarki.</title>
        <authorList>
            <person name="Eastman K.E."/>
            <person name="Pendleton A.L."/>
            <person name="Shaikh M.A."/>
            <person name="Suttiyut T."/>
            <person name="Ogas R."/>
            <person name="Tomko P."/>
            <person name="Gavelis G."/>
            <person name="Widhalm J.R."/>
            <person name="Wisecaver J.H."/>
        </authorList>
    </citation>
    <scope>NUCLEOTIDE SEQUENCE</scope>
    <source>
        <strain evidence="2">ECLA1</strain>
    </source>
</reference>
<organism evidence="2 3">
    <name type="scientific">Elysia crispata</name>
    <name type="common">lettuce slug</name>
    <dbReference type="NCBI Taxonomy" id="231223"/>
    <lineage>
        <taxon>Eukaryota</taxon>
        <taxon>Metazoa</taxon>
        <taxon>Spiralia</taxon>
        <taxon>Lophotrochozoa</taxon>
        <taxon>Mollusca</taxon>
        <taxon>Gastropoda</taxon>
        <taxon>Heterobranchia</taxon>
        <taxon>Euthyneura</taxon>
        <taxon>Panpulmonata</taxon>
        <taxon>Sacoglossa</taxon>
        <taxon>Placobranchoidea</taxon>
        <taxon>Plakobranchidae</taxon>
        <taxon>Elysia</taxon>
    </lineage>
</organism>
<name>A0AAE1D2W6_9GAST</name>
<keyword evidence="1" id="KW-1133">Transmembrane helix</keyword>
<evidence type="ECO:0000256" key="1">
    <source>
        <dbReference type="SAM" id="Phobius"/>
    </source>
</evidence>
<protein>
    <submittedName>
        <fullName evidence="2">Uncharacterized protein</fullName>
    </submittedName>
</protein>
<keyword evidence="1" id="KW-0472">Membrane</keyword>
<dbReference type="EMBL" id="JAWDGP010005611">
    <property type="protein sequence ID" value="KAK3755042.1"/>
    <property type="molecule type" value="Genomic_DNA"/>
</dbReference>
<accession>A0AAE1D2W6</accession>
<sequence length="78" mass="9098">MHSGQSSIWPLYIQDRVQSGHYAFRTEFNLAIMHSEQSSIWPLCMSFIFIDLFLFQFFCSNPRNCRSPGTGRLRTAGY</sequence>
<feature type="transmembrane region" description="Helical" evidence="1">
    <location>
        <begin position="40"/>
        <end position="59"/>
    </location>
</feature>
<dbReference type="Proteomes" id="UP001283361">
    <property type="component" value="Unassembled WGS sequence"/>
</dbReference>
<evidence type="ECO:0000313" key="3">
    <source>
        <dbReference type="Proteomes" id="UP001283361"/>
    </source>
</evidence>
<gene>
    <name evidence="2" type="ORF">RRG08_039321</name>
</gene>
<dbReference type="AlphaFoldDB" id="A0AAE1D2W6"/>
<comment type="caution">
    <text evidence="2">The sequence shown here is derived from an EMBL/GenBank/DDBJ whole genome shotgun (WGS) entry which is preliminary data.</text>
</comment>
<proteinExistence type="predicted"/>
<keyword evidence="3" id="KW-1185">Reference proteome</keyword>
<evidence type="ECO:0000313" key="2">
    <source>
        <dbReference type="EMBL" id="KAK3755042.1"/>
    </source>
</evidence>
<keyword evidence="1" id="KW-0812">Transmembrane</keyword>